<evidence type="ECO:0000259" key="1">
    <source>
        <dbReference type="PROSITE" id="PS50878"/>
    </source>
</evidence>
<feature type="non-terminal residue" evidence="2">
    <location>
        <position position="300"/>
    </location>
</feature>
<name>A0A1J6J4S0_NICAT</name>
<comment type="caution">
    <text evidence="2">The sequence shown here is derived from an EMBL/GenBank/DDBJ whole genome shotgun (WGS) entry which is preliminary data.</text>
</comment>
<dbReference type="CDD" id="cd01650">
    <property type="entry name" value="RT_nLTR_like"/>
    <property type="match status" value="1"/>
</dbReference>
<evidence type="ECO:0000313" key="3">
    <source>
        <dbReference type="Proteomes" id="UP000187609"/>
    </source>
</evidence>
<dbReference type="Pfam" id="PF00078">
    <property type="entry name" value="RVT_1"/>
    <property type="match status" value="1"/>
</dbReference>
<organism evidence="2 3">
    <name type="scientific">Nicotiana attenuata</name>
    <name type="common">Coyote tobacco</name>
    <dbReference type="NCBI Taxonomy" id="49451"/>
    <lineage>
        <taxon>Eukaryota</taxon>
        <taxon>Viridiplantae</taxon>
        <taxon>Streptophyta</taxon>
        <taxon>Embryophyta</taxon>
        <taxon>Tracheophyta</taxon>
        <taxon>Spermatophyta</taxon>
        <taxon>Magnoliopsida</taxon>
        <taxon>eudicotyledons</taxon>
        <taxon>Gunneridae</taxon>
        <taxon>Pentapetalae</taxon>
        <taxon>asterids</taxon>
        <taxon>lamiids</taxon>
        <taxon>Solanales</taxon>
        <taxon>Solanaceae</taxon>
        <taxon>Nicotianoideae</taxon>
        <taxon>Nicotianeae</taxon>
        <taxon>Nicotiana</taxon>
    </lineage>
</organism>
<dbReference type="SMR" id="A0A1J6J4S0"/>
<dbReference type="PANTHER" id="PTHR31635">
    <property type="entry name" value="REVERSE TRANSCRIPTASE DOMAIN-CONTAINING PROTEIN-RELATED"/>
    <property type="match status" value="1"/>
</dbReference>
<dbReference type="EMBL" id="MJEQ01037185">
    <property type="protein sequence ID" value="OIT04879.1"/>
    <property type="molecule type" value="Genomic_DNA"/>
</dbReference>
<proteinExistence type="predicted"/>
<feature type="non-terminal residue" evidence="2">
    <location>
        <position position="1"/>
    </location>
</feature>
<accession>A0A1J6J4S0</accession>
<dbReference type="STRING" id="49451.A0A1J6J4S0"/>
<evidence type="ECO:0000313" key="2">
    <source>
        <dbReference type="EMBL" id="OIT04879.1"/>
    </source>
</evidence>
<dbReference type="AlphaFoldDB" id="A0A1J6J4S0"/>
<gene>
    <name evidence="2" type="ORF">A4A49_65310</name>
</gene>
<dbReference type="InterPro" id="IPR000477">
    <property type="entry name" value="RT_dom"/>
</dbReference>
<dbReference type="InterPro" id="IPR043502">
    <property type="entry name" value="DNA/RNA_pol_sf"/>
</dbReference>
<dbReference type="Proteomes" id="UP000187609">
    <property type="component" value="Unassembled WGS sequence"/>
</dbReference>
<sequence>LLGIGDNKAPGCDGFNALFYKKAWPVIGEEVTEALMDFFTNSELYQPINCTTVTLVPKVKDPTSITEYRPISCCTILYKIISKVITNRLQGIMDDIVDRNQSAFVPGRLINDNIILSHELVKGYGRKGMSPRCMMKIDMKKAYDFIDWDYMEQVLKNLQMPGRFVNWIMKCVRSVSYSIIINGQHTLPFHARKGLRQGDPFSPYLFLLAMEYLSRPQSRTLKTLKMNPNFNYHPKCAKMNIVQLSFADDLLLFRRGDTISIQLLYQCFQEFSKASGLVSNTSKSSVFFGGVSEDTEHVFL</sequence>
<reference evidence="2" key="1">
    <citation type="submission" date="2016-11" db="EMBL/GenBank/DDBJ databases">
        <title>The genome of Nicotiana attenuata.</title>
        <authorList>
            <person name="Xu S."/>
            <person name="Brockmoeller T."/>
            <person name="Gaquerel E."/>
            <person name="Navarro A."/>
            <person name="Kuhl H."/>
            <person name="Gase K."/>
            <person name="Ling Z."/>
            <person name="Zhou W."/>
            <person name="Kreitzer C."/>
            <person name="Stanke M."/>
            <person name="Tang H."/>
            <person name="Lyons E."/>
            <person name="Pandey P."/>
            <person name="Pandey S.P."/>
            <person name="Timmermann B."/>
            <person name="Baldwin I.T."/>
        </authorList>
    </citation>
    <scope>NUCLEOTIDE SEQUENCE [LARGE SCALE GENOMIC DNA]</scope>
    <source>
        <strain evidence="2">UT</strain>
    </source>
</reference>
<feature type="domain" description="Reverse transcriptase" evidence="1">
    <location>
        <begin position="37"/>
        <end position="300"/>
    </location>
</feature>
<dbReference type="OMA" id="WTEANII"/>
<protein>
    <recommendedName>
        <fullName evidence="1">Reverse transcriptase domain-containing protein</fullName>
    </recommendedName>
</protein>
<keyword evidence="3" id="KW-1185">Reference proteome</keyword>
<dbReference type="PANTHER" id="PTHR31635:SF196">
    <property type="entry name" value="REVERSE TRANSCRIPTASE DOMAIN-CONTAINING PROTEIN-RELATED"/>
    <property type="match status" value="1"/>
</dbReference>
<dbReference type="PROSITE" id="PS50878">
    <property type="entry name" value="RT_POL"/>
    <property type="match status" value="1"/>
</dbReference>
<dbReference type="Gramene" id="OIT04879">
    <property type="protein sequence ID" value="OIT04879"/>
    <property type="gene ID" value="A4A49_65310"/>
</dbReference>
<dbReference type="SUPFAM" id="SSF56672">
    <property type="entry name" value="DNA/RNA polymerases"/>
    <property type="match status" value="1"/>
</dbReference>